<comment type="caution">
    <text evidence="12">The sequence shown here is derived from an EMBL/GenBank/DDBJ whole genome shotgun (WGS) entry which is preliminary data.</text>
</comment>
<dbReference type="GO" id="GO:0009245">
    <property type="term" value="P:lipid A biosynthetic process"/>
    <property type="evidence" value="ECO:0007669"/>
    <property type="project" value="TreeGrafter"/>
</dbReference>
<name>A0A4S3M759_9RHOB</name>
<keyword evidence="5 10" id="KW-0808">Transferase</keyword>
<dbReference type="GO" id="GO:0043842">
    <property type="term" value="F:Kdo transferase activity"/>
    <property type="evidence" value="ECO:0007669"/>
    <property type="project" value="UniProtKB-EC"/>
</dbReference>
<evidence type="ECO:0000256" key="4">
    <source>
        <dbReference type="ARBA" id="ARBA00019077"/>
    </source>
</evidence>
<dbReference type="InterPro" id="IPR007507">
    <property type="entry name" value="Glycos_transf_N"/>
</dbReference>
<proteinExistence type="inferred from homology"/>
<dbReference type="EMBL" id="SSMD01000011">
    <property type="protein sequence ID" value="THD71607.1"/>
    <property type="molecule type" value="Genomic_DNA"/>
</dbReference>
<dbReference type="Gene3D" id="3.40.50.11720">
    <property type="entry name" value="3-Deoxy-D-manno-octulosonic-acid transferase, N-terminal domain"/>
    <property type="match status" value="1"/>
</dbReference>
<comment type="function">
    <text evidence="1 10">Involved in lipopolysaccharide (LPS) biosynthesis. Catalyzes the transfer of 3-deoxy-D-manno-octulosonate (Kdo) residue(s) from CMP-Kdo to lipid IV(A), the tetraacyldisaccharide-1,4'-bisphosphate precursor of lipid A.</text>
</comment>
<evidence type="ECO:0000256" key="8">
    <source>
        <dbReference type="PIRSR" id="PIRSR639901-1"/>
    </source>
</evidence>
<accession>A0A4S3M759</accession>
<dbReference type="Gene3D" id="3.40.50.2000">
    <property type="entry name" value="Glycogen Phosphorylase B"/>
    <property type="match status" value="1"/>
</dbReference>
<evidence type="ECO:0000256" key="9">
    <source>
        <dbReference type="PIRSR" id="PIRSR639901-2"/>
    </source>
</evidence>
<comment type="pathway">
    <text evidence="2 10">Bacterial outer membrane biogenesis; LPS core biosynthesis.</text>
</comment>
<dbReference type="RefSeq" id="WP_136340563.1">
    <property type="nucleotide sequence ID" value="NZ_SSMD01000011.1"/>
</dbReference>
<sequence length="417" mass="45021">MTSSELTGFGPYLALTRLLCPLVPLALRWRLRKGKEMPGRWREKLGEASVPRPDGPLIWMHAVGLGEALALRALVAALEARRPALNILVTTGTRGSAEALAKNGIGGAIHQFLPMDCPKARAQFLDHWRPDFAVWSEQDIWPGLVHAAAERGIPQVWINARMNRAARDRRMRQARLYRAVYGCFQTISAQDDDTARQIAAFGVTAQVDGSLKPAAQPLADNAQERDALTAAIGERRVWLAASSHPQDEALALDALTHLAAPGLLVIAPRYPQRGDEIVADARARGLRVAQRSSGQRPDTQTQVYVADTLGEMGLWYRLAEAALIGGTNDDIEGHNPWEAAALDCAILHGLRVANFATDYAVLDAGGAARQVTDGAALAAALDDPLLSCQTGRASVLVQRGRDLVDALASQLLTRMDA</sequence>
<evidence type="ECO:0000256" key="10">
    <source>
        <dbReference type="RuleBase" id="RU365103"/>
    </source>
</evidence>
<keyword evidence="10" id="KW-0472">Membrane</keyword>
<evidence type="ECO:0000313" key="13">
    <source>
        <dbReference type="Proteomes" id="UP000306113"/>
    </source>
</evidence>
<evidence type="ECO:0000256" key="5">
    <source>
        <dbReference type="ARBA" id="ARBA00022679"/>
    </source>
</evidence>
<feature type="active site" description="Proton acceptor" evidence="8">
    <location>
        <position position="67"/>
    </location>
</feature>
<reference evidence="12 13" key="1">
    <citation type="submission" date="2019-04" db="EMBL/GenBank/DDBJ databases">
        <title>Draft genome sequence of Youngimonas vesicularis.</title>
        <authorList>
            <person name="Hameed A."/>
        </authorList>
    </citation>
    <scope>NUCLEOTIDE SEQUENCE [LARGE SCALE GENOMIC DNA]</scope>
    <source>
        <strain evidence="12 13">CC-AMW-E</strain>
    </source>
</reference>
<feature type="domain" description="3-deoxy-D-manno-octulosonic-acid transferase N-terminal" evidence="11">
    <location>
        <begin position="40"/>
        <end position="212"/>
    </location>
</feature>
<protein>
    <recommendedName>
        <fullName evidence="4 10">3-deoxy-D-manno-octulosonic acid transferase</fullName>
        <shortName evidence="10">Kdo transferase</shortName>
        <ecNumber evidence="3 10">2.4.99.12</ecNumber>
    </recommendedName>
    <alternativeName>
        <fullName evidence="6 10">Lipid IV(A) 3-deoxy-D-manno-octulosonic acid transferase</fullName>
    </alternativeName>
</protein>
<dbReference type="PANTHER" id="PTHR42755:SF1">
    <property type="entry name" value="3-DEOXY-D-MANNO-OCTULOSONIC ACID TRANSFERASE, MITOCHONDRIAL-RELATED"/>
    <property type="match status" value="1"/>
</dbReference>
<dbReference type="InterPro" id="IPR038107">
    <property type="entry name" value="Glycos_transf_N_sf"/>
</dbReference>
<dbReference type="Pfam" id="PF04413">
    <property type="entry name" value="Glycos_transf_N"/>
    <property type="match status" value="1"/>
</dbReference>
<dbReference type="InterPro" id="IPR039901">
    <property type="entry name" value="Kdotransferase"/>
</dbReference>
<feature type="site" description="Transition state stabilizer" evidence="9">
    <location>
        <position position="137"/>
    </location>
</feature>
<dbReference type="AlphaFoldDB" id="A0A4S3M759"/>
<evidence type="ECO:0000256" key="3">
    <source>
        <dbReference type="ARBA" id="ARBA00012621"/>
    </source>
</evidence>
<dbReference type="OrthoDB" id="9789797at2"/>
<evidence type="ECO:0000313" key="12">
    <source>
        <dbReference type="EMBL" id="THD71607.1"/>
    </source>
</evidence>
<gene>
    <name evidence="12" type="ORF">E7681_17535</name>
</gene>
<evidence type="ECO:0000256" key="6">
    <source>
        <dbReference type="ARBA" id="ARBA00031445"/>
    </source>
</evidence>
<dbReference type="GO" id="GO:0009244">
    <property type="term" value="P:lipopolysaccharide core region biosynthetic process"/>
    <property type="evidence" value="ECO:0007669"/>
    <property type="project" value="UniProtKB-UniRule"/>
</dbReference>
<dbReference type="SUPFAM" id="SSF53756">
    <property type="entry name" value="UDP-Glycosyltransferase/glycogen phosphorylase"/>
    <property type="match status" value="1"/>
</dbReference>
<dbReference type="PANTHER" id="PTHR42755">
    <property type="entry name" value="3-DEOXY-MANNO-OCTULOSONATE CYTIDYLYLTRANSFERASE"/>
    <property type="match status" value="1"/>
</dbReference>
<keyword evidence="13" id="KW-1185">Reference proteome</keyword>
<feature type="site" description="Transition state stabilizer" evidence="9">
    <location>
        <position position="212"/>
    </location>
</feature>
<dbReference type="Proteomes" id="UP000306113">
    <property type="component" value="Unassembled WGS sequence"/>
</dbReference>
<comment type="subcellular location">
    <subcellularLocation>
        <location evidence="10">Cell membrane</location>
    </subcellularLocation>
</comment>
<dbReference type="EC" id="2.4.99.12" evidence="3 10"/>
<dbReference type="GO" id="GO:0005886">
    <property type="term" value="C:plasma membrane"/>
    <property type="evidence" value="ECO:0007669"/>
    <property type="project" value="UniProtKB-SubCell"/>
</dbReference>
<evidence type="ECO:0000256" key="2">
    <source>
        <dbReference type="ARBA" id="ARBA00004713"/>
    </source>
</evidence>
<evidence type="ECO:0000256" key="7">
    <source>
        <dbReference type="ARBA" id="ARBA00049183"/>
    </source>
</evidence>
<dbReference type="UniPathway" id="UPA00958"/>
<evidence type="ECO:0000256" key="1">
    <source>
        <dbReference type="ARBA" id="ARBA00003394"/>
    </source>
</evidence>
<organism evidence="12 13">
    <name type="scientific">Thalassobius vesicularis</name>
    <dbReference type="NCBI Taxonomy" id="1294297"/>
    <lineage>
        <taxon>Bacteria</taxon>
        <taxon>Pseudomonadati</taxon>
        <taxon>Pseudomonadota</taxon>
        <taxon>Alphaproteobacteria</taxon>
        <taxon>Rhodobacterales</taxon>
        <taxon>Roseobacteraceae</taxon>
        <taxon>Thalassovita</taxon>
    </lineage>
</organism>
<keyword evidence="10" id="KW-1003">Cell membrane</keyword>
<comment type="similarity">
    <text evidence="10">Belongs to the glycosyltransferase group 1 family.</text>
</comment>
<comment type="catalytic activity">
    <reaction evidence="7 10">
        <text>lipid IVA (E. coli) + CMP-3-deoxy-beta-D-manno-octulosonate = alpha-Kdo-(2-&gt;6)-lipid IVA (E. coli) + CMP + H(+)</text>
        <dbReference type="Rhea" id="RHEA:28066"/>
        <dbReference type="ChEBI" id="CHEBI:15378"/>
        <dbReference type="ChEBI" id="CHEBI:58603"/>
        <dbReference type="ChEBI" id="CHEBI:60364"/>
        <dbReference type="ChEBI" id="CHEBI:60377"/>
        <dbReference type="ChEBI" id="CHEBI:85987"/>
        <dbReference type="EC" id="2.4.99.12"/>
    </reaction>
</comment>
<keyword evidence="10" id="KW-0448">Lipopolysaccharide biosynthesis</keyword>
<evidence type="ECO:0000259" key="11">
    <source>
        <dbReference type="Pfam" id="PF04413"/>
    </source>
</evidence>